<keyword evidence="2" id="KW-1185">Reference proteome</keyword>
<dbReference type="EMBL" id="CP152276">
    <property type="protein sequence ID" value="XAE41816.1"/>
    <property type="molecule type" value="Genomic_DNA"/>
</dbReference>
<dbReference type="SUPFAM" id="SSF53955">
    <property type="entry name" value="Lysozyme-like"/>
    <property type="match status" value="1"/>
</dbReference>
<name>A0ABZ3D2T8_9PROT</name>
<dbReference type="InterPro" id="IPR023346">
    <property type="entry name" value="Lysozyme-like_dom_sf"/>
</dbReference>
<dbReference type="RefSeq" id="WP_342627660.1">
    <property type="nucleotide sequence ID" value="NZ_CP152276.1"/>
</dbReference>
<sequence length="308" mass="32681">MTLRIHLQARCCGPPWNAAGEERAIICRAPSLALSLVLIAAAILLQPVQKAAARSPESSLCATAAARAERALRIPDGFLDAMSRVESGRPEPDGSISAWPWTVTAAGIGHYYPTRADAIAAVGTFRQQGILSIDVGCLQINLQQHPDAFTSLDQAFDPGENALYAGHFLLRMHDRMGSWPRAAAAYHSQTPGIGTQYQWKVLEAWAVPQDGRDEQNALRRNGQAAFASAPPFAHPAMTGMAGRQTVLAAAPSPADAGTAGAPARIFHPFQGFRHFSEPSLHRPAAGGMRGRTLASYRANPVALAAPAG</sequence>
<gene>
    <name evidence="1" type="ORF">AAC691_16255</name>
</gene>
<evidence type="ECO:0000313" key="2">
    <source>
        <dbReference type="Proteomes" id="UP001449795"/>
    </source>
</evidence>
<dbReference type="Proteomes" id="UP001449795">
    <property type="component" value="Chromosome"/>
</dbReference>
<accession>A0ABZ3D2T8</accession>
<evidence type="ECO:0000313" key="1">
    <source>
        <dbReference type="EMBL" id="XAE41816.1"/>
    </source>
</evidence>
<organism evidence="1 2">
    <name type="scientific">Nguyenibacter vanlangensis</name>
    <dbReference type="NCBI Taxonomy" id="1216886"/>
    <lineage>
        <taxon>Bacteria</taxon>
        <taxon>Pseudomonadati</taxon>
        <taxon>Pseudomonadota</taxon>
        <taxon>Alphaproteobacteria</taxon>
        <taxon>Acetobacterales</taxon>
        <taxon>Acetobacteraceae</taxon>
        <taxon>Nguyenibacter</taxon>
    </lineage>
</organism>
<reference evidence="1 2" key="1">
    <citation type="submission" date="2024-04" db="EMBL/GenBank/DDBJ databases">
        <title>Complete genome sequence of Nguyenibacter vanlangesis HBCM-1154, a strain capable of nitrogen fixation, IAA production, and phosphorus solubilization isolated from sugarcane soil.</title>
        <authorList>
            <person name="MY HANH P."/>
        </authorList>
    </citation>
    <scope>NUCLEOTIDE SEQUENCE [LARGE SCALE GENOMIC DNA]</scope>
    <source>
        <strain evidence="1 2">HBCM 1154</strain>
    </source>
</reference>
<proteinExistence type="predicted"/>
<protein>
    <submittedName>
        <fullName evidence="1">Lytic transglycosylase domain-containing protein</fullName>
    </submittedName>
</protein>